<feature type="transmembrane region" description="Helical" evidence="7">
    <location>
        <begin position="75"/>
        <end position="96"/>
    </location>
</feature>
<dbReference type="InterPro" id="IPR000515">
    <property type="entry name" value="MetI-like"/>
</dbReference>
<organism evidence="9 10">
    <name type="scientific">Gracilibacillus dipsosauri</name>
    <dbReference type="NCBI Taxonomy" id="178340"/>
    <lineage>
        <taxon>Bacteria</taxon>
        <taxon>Bacillati</taxon>
        <taxon>Bacillota</taxon>
        <taxon>Bacilli</taxon>
        <taxon>Bacillales</taxon>
        <taxon>Bacillaceae</taxon>
        <taxon>Gracilibacillus</taxon>
    </lineage>
</organism>
<feature type="transmembrane region" description="Helical" evidence="7">
    <location>
        <begin position="267"/>
        <end position="289"/>
    </location>
</feature>
<sequence>MYGHLRNKAPKYLFLLPALVFVLTFMIYPIIYNIFVSFQNLTLMNLQTGAEFVGLDNYVNILQTDKFGIALKNTLIYTFTCIVFQVVIGYLLAVFLNQDFPFRNFFRSIMLLAWMTPLVITGSLFTWLFDVDYGVFNYILTSLNIVDNPINWLGQKNTALVAVIITNIWIGIPFNMILILAAMQSLPKDVYEAAKVDGAKRIQTFWHITLPLLRPQLLVILVLGIIYTFKVFDLILIMTGGGPVNATTVLPFYGYELAFVNFSFGESGVIATVILIILLLIASIYLYLIKKEEAQ</sequence>
<dbReference type="RefSeq" id="WP_109983166.1">
    <property type="nucleotide sequence ID" value="NZ_QGTD01000004.1"/>
</dbReference>
<evidence type="ECO:0000313" key="10">
    <source>
        <dbReference type="Proteomes" id="UP000245624"/>
    </source>
</evidence>
<dbReference type="Proteomes" id="UP000245624">
    <property type="component" value="Unassembled WGS sequence"/>
</dbReference>
<feature type="domain" description="ABC transmembrane type-1" evidence="8">
    <location>
        <begin position="71"/>
        <end position="285"/>
    </location>
</feature>
<comment type="subcellular location">
    <subcellularLocation>
        <location evidence="1 7">Cell membrane</location>
        <topology evidence="1 7">Multi-pass membrane protein</topology>
    </subcellularLocation>
</comment>
<comment type="caution">
    <text evidence="9">The sequence shown here is derived from an EMBL/GenBank/DDBJ whole genome shotgun (WGS) entry which is preliminary data.</text>
</comment>
<dbReference type="Gene3D" id="1.10.3720.10">
    <property type="entry name" value="MetI-like"/>
    <property type="match status" value="1"/>
</dbReference>
<accession>A0A317L273</accession>
<evidence type="ECO:0000256" key="2">
    <source>
        <dbReference type="ARBA" id="ARBA00022448"/>
    </source>
</evidence>
<keyword evidence="4 7" id="KW-0812">Transmembrane</keyword>
<evidence type="ECO:0000256" key="6">
    <source>
        <dbReference type="ARBA" id="ARBA00023136"/>
    </source>
</evidence>
<feature type="transmembrane region" description="Helical" evidence="7">
    <location>
        <begin position="160"/>
        <end position="184"/>
    </location>
</feature>
<keyword evidence="10" id="KW-1185">Reference proteome</keyword>
<dbReference type="Gene3D" id="1.20.58.370">
    <property type="entry name" value="MalF N-terminal region-like"/>
    <property type="match status" value="1"/>
</dbReference>
<keyword evidence="6 7" id="KW-0472">Membrane</keyword>
<keyword evidence="5 7" id="KW-1133">Transmembrane helix</keyword>
<dbReference type="CDD" id="cd06261">
    <property type="entry name" value="TM_PBP2"/>
    <property type="match status" value="1"/>
</dbReference>
<evidence type="ECO:0000256" key="4">
    <source>
        <dbReference type="ARBA" id="ARBA00022692"/>
    </source>
</evidence>
<dbReference type="InterPro" id="IPR035277">
    <property type="entry name" value="MalF_N"/>
</dbReference>
<dbReference type="SUPFAM" id="SSF160964">
    <property type="entry name" value="MalF N-terminal region-like"/>
    <property type="match status" value="1"/>
</dbReference>
<protein>
    <submittedName>
        <fullName evidence="9">ABC transporter permease</fullName>
    </submittedName>
</protein>
<feature type="transmembrane region" description="Helical" evidence="7">
    <location>
        <begin position="12"/>
        <end position="35"/>
    </location>
</feature>
<dbReference type="PANTHER" id="PTHR43005:SF1">
    <property type="entry name" value="SPERMIDINE_PUTRESCINE TRANSPORT SYSTEM PERMEASE PROTEIN"/>
    <property type="match status" value="1"/>
</dbReference>
<dbReference type="GO" id="GO:0055085">
    <property type="term" value="P:transmembrane transport"/>
    <property type="evidence" value="ECO:0007669"/>
    <property type="project" value="InterPro"/>
</dbReference>
<dbReference type="EMBL" id="QGTD01000004">
    <property type="protein sequence ID" value="PWU69755.1"/>
    <property type="molecule type" value="Genomic_DNA"/>
</dbReference>
<keyword evidence="3" id="KW-1003">Cell membrane</keyword>
<evidence type="ECO:0000313" key="9">
    <source>
        <dbReference type="EMBL" id="PWU69755.1"/>
    </source>
</evidence>
<feature type="transmembrane region" description="Helical" evidence="7">
    <location>
        <begin position="108"/>
        <end position="129"/>
    </location>
</feature>
<dbReference type="InterPro" id="IPR035906">
    <property type="entry name" value="MetI-like_sf"/>
</dbReference>
<keyword evidence="2 7" id="KW-0813">Transport</keyword>
<dbReference type="PROSITE" id="PS50928">
    <property type="entry name" value="ABC_TM1"/>
    <property type="match status" value="1"/>
</dbReference>
<evidence type="ECO:0000256" key="1">
    <source>
        <dbReference type="ARBA" id="ARBA00004651"/>
    </source>
</evidence>
<dbReference type="GO" id="GO:0005886">
    <property type="term" value="C:plasma membrane"/>
    <property type="evidence" value="ECO:0007669"/>
    <property type="project" value="UniProtKB-SubCell"/>
</dbReference>
<proteinExistence type="inferred from homology"/>
<evidence type="ECO:0000256" key="7">
    <source>
        <dbReference type="RuleBase" id="RU363032"/>
    </source>
</evidence>
<name>A0A317L273_9BACI</name>
<evidence type="ECO:0000256" key="3">
    <source>
        <dbReference type="ARBA" id="ARBA00022475"/>
    </source>
</evidence>
<reference evidence="9 10" key="1">
    <citation type="submission" date="2018-05" db="EMBL/GenBank/DDBJ databases">
        <title>Genomic analysis of Gracilibacillus dipsosauri DD1 reveals novel features of a salt-tolerant amylase.</title>
        <authorList>
            <person name="Deutch C.E."/>
            <person name="Yang S."/>
        </authorList>
    </citation>
    <scope>NUCLEOTIDE SEQUENCE [LARGE SCALE GENOMIC DNA]</scope>
    <source>
        <strain evidence="9 10">DD1</strain>
    </source>
</reference>
<dbReference type="AlphaFoldDB" id="A0A317L273"/>
<comment type="similarity">
    <text evidence="7">Belongs to the binding-protein-dependent transport system permease family.</text>
</comment>
<dbReference type="Pfam" id="PF00528">
    <property type="entry name" value="BPD_transp_1"/>
    <property type="match status" value="1"/>
</dbReference>
<evidence type="ECO:0000256" key="5">
    <source>
        <dbReference type="ARBA" id="ARBA00022989"/>
    </source>
</evidence>
<evidence type="ECO:0000259" key="8">
    <source>
        <dbReference type="PROSITE" id="PS50928"/>
    </source>
</evidence>
<dbReference type="OrthoDB" id="9783714at2"/>
<dbReference type="PANTHER" id="PTHR43005">
    <property type="entry name" value="BLR7065 PROTEIN"/>
    <property type="match status" value="1"/>
</dbReference>
<gene>
    <name evidence="9" type="ORF">DLJ74_02160</name>
</gene>
<dbReference type="SUPFAM" id="SSF161098">
    <property type="entry name" value="MetI-like"/>
    <property type="match status" value="1"/>
</dbReference>